<keyword evidence="2 8" id="KW-0436">Ligase</keyword>
<proteinExistence type="inferred from homology"/>
<evidence type="ECO:0000256" key="9">
    <source>
        <dbReference type="RuleBase" id="RU363036"/>
    </source>
</evidence>
<dbReference type="InterPro" id="IPR001412">
    <property type="entry name" value="aa-tRNA-synth_I_CS"/>
</dbReference>
<dbReference type="InterPro" id="IPR014729">
    <property type="entry name" value="Rossmann-like_a/b/a_fold"/>
</dbReference>
<evidence type="ECO:0000256" key="5">
    <source>
        <dbReference type="ARBA" id="ARBA00022917"/>
    </source>
</evidence>
<evidence type="ECO:0000313" key="11">
    <source>
        <dbReference type="Proteomes" id="UP000230132"/>
    </source>
</evidence>
<evidence type="ECO:0000256" key="7">
    <source>
        <dbReference type="ARBA" id="ARBA00049929"/>
    </source>
</evidence>
<dbReference type="Gene3D" id="3.40.50.620">
    <property type="entry name" value="HUPs"/>
    <property type="match status" value="1"/>
</dbReference>
<dbReference type="PRINTS" id="PR01039">
    <property type="entry name" value="TRNASYNTHTRP"/>
</dbReference>
<gene>
    <name evidence="8 10" type="primary">trpS</name>
    <name evidence="10" type="ORF">COU05_00590</name>
</gene>
<comment type="catalytic activity">
    <reaction evidence="7 8">
        <text>tRNA(Trp) + L-tryptophan + ATP = L-tryptophyl-tRNA(Trp) + AMP + diphosphate + H(+)</text>
        <dbReference type="Rhea" id="RHEA:24080"/>
        <dbReference type="Rhea" id="RHEA-COMP:9671"/>
        <dbReference type="Rhea" id="RHEA-COMP:9705"/>
        <dbReference type="ChEBI" id="CHEBI:15378"/>
        <dbReference type="ChEBI" id="CHEBI:30616"/>
        <dbReference type="ChEBI" id="CHEBI:33019"/>
        <dbReference type="ChEBI" id="CHEBI:57912"/>
        <dbReference type="ChEBI" id="CHEBI:78442"/>
        <dbReference type="ChEBI" id="CHEBI:78535"/>
        <dbReference type="ChEBI" id="CHEBI:456215"/>
        <dbReference type="EC" id="6.1.1.2"/>
    </reaction>
</comment>
<keyword evidence="3 8" id="KW-0547">Nucleotide-binding</keyword>
<evidence type="ECO:0000256" key="8">
    <source>
        <dbReference type="HAMAP-Rule" id="MF_00140"/>
    </source>
</evidence>
<comment type="subcellular location">
    <subcellularLocation>
        <location evidence="8">Cytoplasm</location>
    </subcellularLocation>
</comment>
<dbReference type="InterPro" id="IPR002305">
    <property type="entry name" value="aa-tRNA-synth_Ic"/>
</dbReference>
<comment type="similarity">
    <text evidence="1 8 9">Belongs to the class-I aminoacyl-tRNA synthetase family.</text>
</comment>
<dbReference type="GO" id="GO:0005829">
    <property type="term" value="C:cytosol"/>
    <property type="evidence" value="ECO:0007669"/>
    <property type="project" value="TreeGrafter"/>
</dbReference>
<dbReference type="GO" id="GO:0006436">
    <property type="term" value="P:tryptophanyl-tRNA aminoacylation"/>
    <property type="evidence" value="ECO:0007669"/>
    <property type="project" value="UniProtKB-UniRule"/>
</dbReference>
<dbReference type="InterPro" id="IPR024109">
    <property type="entry name" value="Trp-tRNA-ligase_bac-type"/>
</dbReference>
<protein>
    <recommendedName>
        <fullName evidence="8">Tryptophan--tRNA ligase</fullName>
        <ecNumber evidence="8">6.1.1.2</ecNumber>
    </recommendedName>
    <alternativeName>
        <fullName evidence="8">Tryptophanyl-tRNA synthetase</fullName>
        <shortName evidence="8">TrpRS</shortName>
    </alternativeName>
</protein>
<comment type="subunit">
    <text evidence="8">Homodimer.</text>
</comment>
<feature type="binding site" evidence="8">
    <location>
        <begin position="192"/>
        <end position="196"/>
    </location>
    <ligand>
        <name>ATP</name>
        <dbReference type="ChEBI" id="CHEBI:30616"/>
    </ligand>
</feature>
<feature type="binding site" evidence="8">
    <location>
        <begin position="16"/>
        <end position="17"/>
    </location>
    <ligand>
        <name>ATP</name>
        <dbReference type="ChEBI" id="CHEBI:30616"/>
    </ligand>
</feature>
<dbReference type="FunFam" id="1.10.240.10:FF:000002">
    <property type="entry name" value="Tryptophan--tRNA ligase"/>
    <property type="match status" value="1"/>
</dbReference>
<feature type="short sequence motif" description="'KMSKS' region" evidence="8">
    <location>
        <begin position="192"/>
        <end position="196"/>
    </location>
</feature>
<accession>A0A2H0UV46</accession>
<feature type="binding site" evidence="8">
    <location>
        <position position="183"/>
    </location>
    <ligand>
        <name>ATP</name>
        <dbReference type="ChEBI" id="CHEBI:30616"/>
    </ligand>
</feature>
<reference evidence="11" key="1">
    <citation type="submission" date="2017-09" db="EMBL/GenBank/DDBJ databases">
        <title>Depth-based differentiation of microbial function through sediment-hosted aquifers and enrichment of novel symbionts in the deep terrestrial subsurface.</title>
        <authorList>
            <person name="Probst A.J."/>
            <person name="Ladd B."/>
            <person name="Jarett J.K."/>
            <person name="Geller-Mcgrath D.E."/>
            <person name="Sieber C.M.K."/>
            <person name="Emerson J.B."/>
            <person name="Anantharaman K."/>
            <person name="Thomas B.C."/>
            <person name="Malmstrom R."/>
            <person name="Stieglmeier M."/>
            <person name="Klingl A."/>
            <person name="Woyke T."/>
            <person name="Ryan C.M."/>
            <person name="Banfield J.F."/>
        </authorList>
    </citation>
    <scope>NUCLEOTIDE SEQUENCE [LARGE SCALE GENOMIC DNA]</scope>
</reference>
<dbReference type="NCBIfam" id="TIGR00233">
    <property type="entry name" value="trpS"/>
    <property type="match status" value="1"/>
</dbReference>
<name>A0A2H0UV46_9BACT</name>
<sequence>MKIFSGIQPTNQLHIGNYLGAIAQWIDLQKDNECIFWIADLHALTVPYQAKELQKRTLEVVATYLATGIDPEKSIIFRQSDVKEHSELAWLLSTITPVGDLERMTQFKDKSQKHKANINAGLLNYPVLMAADILLYQSNRVPVGIDQKQHIELARTIAKKFNKKFGETFIVPEGLYSKLGAKIMSLKEPTKKMSKSDSPDSFISLFDSPEQIKKKIASATTDSLKSVKYNPEKQPGIANLLTIYSLFAEQLIKEIEKEFANKGYAEFKQGLALLLIKKLKPFRDKKEEIAKNPELLKDILENGAKKARLIAQLTMQKVKQAMGLV</sequence>
<feature type="short sequence motif" description="'HIGH' region" evidence="8">
    <location>
        <begin position="9"/>
        <end position="17"/>
    </location>
</feature>
<dbReference type="Proteomes" id="UP000230132">
    <property type="component" value="Unassembled WGS sequence"/>
</dbReference>
<comment type="function">
    <text evidence="8">Catalyzes the attachment of tryptophan to tRNA(Trp).</text>
</comment>
<keyword evidence="6 8" id="KW-0030">Aminoacyl-tRNA synthetase</keyword>
<dbReference type="InterPro" id="IPR050203">
    <property type="entry name" value="Trp-tRNA_synthetase"/>
</dbReference>
<dbReference type="CDD" id="cd00806">
    <property type="entry name" value="TrpRS_core"/>
    <property type="match status" value="1"/>
</dbReference>
<keyword evidence="4 8" id="KW-0067">ATP-binding</keyword>
<evidence type="ECO:0000256" key="6">
    <source>
        <dbReference type="ARBA" id="ARBA00023146"/>
    </source>
</evidence>
<dbReference type="InterPro" id="IPR002306">
    <property type="entry name" value="Trp-tRNA-ligase"/>
</dbReference>
<keyword evidence="8" id="KW-0963">Cytoplasm</keyword>
<dbReference type="GO" id="GO:0005524">
    <property type="term" value="F:ATP binding"/>
    <property type="evidence" value="ECO:0007669"/>
    <property type="project" value="UniProtKB-UniRule"/>
</dbReference>
<dbReference type="PROSITE" id="PS00178">
    <property type="entry name" value="AA_TRNA_LIGASE_I"/>
    <property type="match status" value="1"/>
</dbReference>
<feature type="binding site" evidence="8">
    <location>
        <position position="132"/>
    </location>
    <ligand>
        <name>L-tryptophan</name>
        <dbReference type="ChEBI" id="CHEBI:57912"/>
    </ligand>
</feature>
<dbReference type="EMBL" id="PFAX01000007">
    <property type="protein sequence ID" value="PIR90698.1"/>
    <property type="molecule type" value="Genomic_DNA"/>
</dbReference>
<feature type="binding site" evidence="8">
    <location>
        <begin position="144"/>
        <end position="146"/>
    </location>
    <ligand>
        <name>ATP</name>
        <dbReference type="ChEBI" id="CHEBI:30616"/>
    </ligand>
</feature>
<comment type="caution">
    <text evidence="10">The sequence shown here is derived from an EMBL/GenBank/DDBJ whole genome shotgun (WGS) entry which is preliminary data.</text>
</comment>
<dbReference type="SUPFAM" id="SSF52374">
    <property type="entry name" value="Nucleotidylyl transferase"/>
    <property type="match status" value="1"/>
</dbReference>
<dbReference type="PANTHER" id="PTHR43766:SF1">
    <property type="entry name" value="TRYPTOPHAN--TRNA LIGASE, MITOCHONDRIAL"/>
    <property type="match status" value="1"/>
</dbReference>
<dbReference type="AlphaFoldDB" id="A0A2H0UV46"/>
<feature type="binding site" evidence="8">
    <location>
        <begin position="8"/>
        <end position="10"/>
    </location>
    <ligand>
        <name>ATP</name>
        <dbReference type="ChEBI" id="CHEBI:30616"/>
    </ligand>
</feature>
<evidence type="ECO:0000256" key="3">
    <source>
        <dbReference type="ARBA" id="ARBA00022741"/>
    </source>
</evidence>
<evidence type="ECO:0000256" key="4">
    <source>
        <dbReference type="ARBA" id="ARBA00022840"/>
    </source>
</evidence>
<dbReference type="Gene3D" id="1.10.240.10">
    <property type="entry name" value="Tyrosyl-Transfer RNA Synthetase"/>
    <property type="match status" value="1"/>
</dbReference>
<dbReference type="GO" id="GO:0004830">
    <property type="term" value="F:tryptophan-tRNA ligase activity"/>
    <property type="evidence" value="ECO:0007669"/>
    <property type="project" value="UniProtKB-UniRule"/>
</dbReference>
<dbReference type="Pfam" id="PF00579">
    <property type="entry name" value="tRNA-synt_1b"/>
    <property type="match status" value="1"/>
</dbReference>
<evidence type="ECO:0000313" key="10">
    <source>
        <dbReference type="EMBL" id="PIR90698.1"/>
    </source>
</evidence>
<dbReference type="HAMAP" id="MF_00140_B">
    <property type="entry name" value="Trp_tRNA_synth_B"/>
    <property type="match status" value="1"/>
</dbReference>
<dbReference type="PANTHER" id="PTHR43766">
    <property type="entry name" value="TRYPTOPHAN--TRNA LIGASE, MITOCHONDRIAL"/>
    <property type="match status" value="1"/>
</dbReference>
<organism evidence="10 11">
    <name type="scientific">bacterium (Candidatus Gribaldobacteria) CG10_big_fil_rev_8_21_14_0_10_37_21</name>
    <dbReference type="NCBI Taxonomy" id="2014275"/>
    <lineage>
        <taxon>Bacteria</taxon>
        <taxon>Candidatus Gribaldobacteria</taxon>
    </lineage>
</organism>
<evidence type="ECO:0000256" key="2">
    <source>
        <dbReference type="ARBA" id="ARBA00022598"/>
    </source>
</evidence>
<dbReference type="EC" id="6.1.1.2" evidence="8"/>
<keyword evidence="5 8" id="KW-0648">Protein biosynthesis</keyword>
<evidence type="ECO:0000256" key="1">
    <source>
        <dbReference type="ARBA" id="ARBA00005594"/>
    </source>
</evidence>